<dbReference type="InterPro" id="IPR019546">
    <property type="entry name" value="TAT_signal_bac_arc"/>
</dbReference>
<comment type="caution">
    <text evidence="2">The sequence shown here is derived from an EMBL/GenBank/DDBJ whole genome shotgun (WGS) entry which is preliminary data.</text>
</comment>
<accession>A0ABT1C7P6</accession>
<gene>
    <name evidence="2" type="ORF">NGM99_13765</name>
</gene>
<proteinExistence type="predicted"/>
<reference evidence="2 3" key="1">
    <citation type="submission" date="2022-06" db="EMBL/GenBank/DDBJ databases">
        <title>Mesorhizobium sp. strain RP14 Genome sequencing and assembly.</title>
        <authorList>
            <person name="Kim I."/>
        </authorList>
    </citation>
    <scope>NUCLEOTIDE SEQUENCE [LARGE SCALE GENOMIC DNA]</scope>
    <source>
        <strain evidence="3">RP14(2022)</strain>
    </source>
</reference>
<feature type="chain" id="PRO_5046074096" evidence="1">
    <location>
        <begin position="28"/>
        <end position="111"/>
    </location>
</feature>
<dbReference type="InterPro" id="IPR006311">
    <property type="entry name" value="TAT_signal"/>
</dbReference>
<dbReference type="Proteomes" id="UP001205906">
    <property type="component" value="Unassembled WGS sequence"/>
</dbReference>
<sequence>MDRRAFLRGSAVAVAAVPAVSSVPAMASGSRVISCRPEFPGYREWCILNGDHKRATVYLDGVEQKSAVAADEGAGTVTRAVRTPFGNLAVDIHKGDVLEETVHGRVEIRID</sequence>
<dbReference type="RefSeq" id="WP_252819816.1">
    <property type="nucleotide sequence ID" value="NZ_JAMXQS010000006.1"/>
</dbReference>
<name>A0ABT1C7P6_9HYPH</name>
<keyword evidence="3" id="KW-1185">Reference proteome</keyword>
<dbReference type="PROSITE" id="PS51318">
    <property type="entry name" value="TAT"/>
    <property type="match status" value="1"/>
</dbReference>
<evidence type="ECO:0000313" key="3">
    <source>
        <dbReference type="Proteomes" id="UP001205906"/>
    </source>
</evidence>
<keyword evidence="1" id="KW-0732">Signal</keyword>
<dbReference type="EMBL" id="JAMXQS010000006">
    <property type="protein sequence ID" value="MCO6050846.1"/>
    <property type="molecule type" value="Genomic_DNA"/>
</dbReference>
<dbReference type="NCBIfam" id="TIGR01409">
    <property type="entry name" value="TAT_signal_seq"/>
    <property type="match status" value="1"/>
</dbReference>
<feature type="signal peptide" evidence="1">
    <location>
        <begin position="1"/>
        <end position="27"/>
    </location>
</feature>
<organism evidence="2 3">
    <name type="scientific">Mesorhizobium liriopis</name>
    <dbReference type="NCBI Taxonomy" id="2953882"/>
    <lineage>
        <taxon>Bacteria</taxon>
        <taxon>Pseudomonadati</taxon>
        <taxon>Pseudomonadota</taxon>
        <taxon>Alphaproteobacteria</taxon>
        <taxon>Hyphomicrobiales</taxon>
        <taxon>Phyllobacteriaceae</taxon>
        <taxon>Mesorhizobium</taxon>
    </lineage>
</organism>
<evidence type="ECO:0000313" key="2">
    <source>
        <dbReference type="EMBL" id="MCO6050846.1"/>
    </source>
</evidence>
<protein>
    <submittedName>
        <fullName evidence="2">Twin-arginine translocation signal domain-containing protein</fullName>
    </submittedName>
</protein>
<evidence type="ECO:0000256" key="1">
    <source>
        <dbReference type="SAM" id="SignalP"/>
    </source>
</evidence>